<reference evidence="1 2" key="1">
    <citation type="journal article" date="2011" name="Science">
        <title>The ecoresponsive genome of Daphnia pulex.</title>
        <authorList>
            <person name="Colbourne J.K."/>
            <person name="Pfrender M.E."/>
            <person name="Gilbert D."/>
            <person name="Thomas W.K."/>
            <person name="Tucker A."/>
            <person name="Oakley T.H."/>
            <person name="Tokishita S."/>
            <person name="Aerts A."/>
            <person name="Arnold G.J."/>
            <person name="Basu M.K."/>
            <person name="Bauer D.J."/>
            <person name="Caceres C.E."/>
            <person name="Carmel L."/>
            <person name="Casola C."/>
            <person name="Choi J.H."/>
            <person name="Detter J.C."/>
            <person name="Dong Q."/>
            <person name="Dusheyko S."/>
            <person name="Eads B.D."/>
            <person name="Frohlich T."/>
            <person name="Geiler-Samerotte K.A."/>
            <person name="Gerlach D."/>
            <person name="Hatcher P."/>
            <person name="Jogdeo S."/>
            <person name="Krijgsveld J."/>
            <person name="Kriventseva E.V."/>
            <person name="Kultz D."/>
            <person name="Laforsch C."/>
            <person name="Lindquist E."/>
            <person name="Lopez J."/>
            <person name="Manak J.R."/>
            <person name="Muller J."/>
            <person name="Pangilinan J."/>
            <person name="Patwardhan R.P."/>
            <person name="Pitluck S."/>
            <person name="Pritham E.J."/>
            <person name="Rechtsteiner A."/>
            <person name="Rho M."/>
            <person name="Rogozin I.B."/>
            <person name="Sakarya O."/>
            <person name="Salamov A."/>
            <person name="Schaack S."/>
            <person name="Shapiro H."/>
            <person name="Shiga Y."/>
            <person name="Skalitzky C."/>
            <person name="Smith Z."/>
            <person name="Souvorov A."/>
            <person name="Sung W."/>
            <person name="Tang Z."/>
            <person name="Tsuchiya D."/>
            <person name="Tu H."/>
            <person name="Vos H."/>
            <person name="Wang M."/>
            <person name="Wolf Y.I."/>
            <person name="Yamagata H."/>
            <person name="Yamada T."/>
            <person name="Ye Y."/>
            <person name="Shaw J.R."/>
            <person name="Andrews J."/>
            <person name="Crease T.J."/>
            <person name="Tang H."/>
            <person name="Lucas S.M."/>
            <person name="Robertson H.M."/>
            <person name="Bork P."/>
            <person name="Koonin E.V."/>
            <person name="Zdobnov E.M."/>
            <person name="Grigoriev I.V."/>
            <person name="Lynch M."/>
            <person name="Boore J.L."/>
        </authorList>
    </citation>
    <scope>NUCLEOTIDE SEQUENCE [LARGE SCALE GENOMIC DNA]</scope>
</reference>
<dbReference type="HOGENOM" id="CLU_334707_0_0_1"/>
<evidence type="ECO:0000313" key="2">
    <source>
        <dbReference type="Proteomes" id="UP000000305"/>
    </source>
</evidence>
<dbReference type="AlphaFoldDB" id="E9HYG0"/>
<protein>
    <recommendedName>
        <fullName evidence="3">CUB domain-containing protein</fullName>
    </recommendedName>
</protein>
<dbReference type="PhylomeDB" id="E9HYG0"/>
<gene>
    <name evidence="1" type="ORF">DAPPUDRAFT_268844</name>
</gene>
<dbReference type="Proteomes" id="UP000000305">
    <property type="component" value="Unassembled WGS sequence"/>
</dbReference>
<dbReference type="InParanoid" id="E9HYG0"/>
<dbReference type="SUPFAM" id="SSF49854">
    <property type="entry name" value="Spermadhesin, CUB domain"/>
    <property type="match status" value="2"/>
</dbReference>
<proteinExistence type="predicted"/>
<name>E9HYG0_DAPPU</name>
<dbReference type="PANTHER" id="PTHR35193:SF5">
    <property type="entry name" value="FLOCCULATION PROTEIN FLO11"/>
    <property type="match status" value="1"/>
</dbReference>
<dbReference type="EMBL" id="GL733154">
    <property type="protein sequence ID" value="EFX63221.1"/>
    <property type="molecule type" value="Genomic_DNA"/>
</dbReference>
<dbReference type="KEGG" id="dpx:DAPPUDRAFT_268844"/>
<evidence type="ECO:0000313" key="1">
    <source>
        <dbReference type="EMBL" id="EFX63221.1"/>
    </source>
</evidence>
<organism evidence="1 2">
    <name type="scientific">Daphnia pulex</name>
    <name type="common">Water flea</name>
    <dbReference type="NCBI Taxonomy" id="6669"/>
    <lineage>
        <taxon>Eukaryota</taxon>
        <taxon>Metazoa</taxon>
        <taxon>Ecdysozoa</taxon>
        <taxon>Arthropoda</taxon>
        <taxon>Crustacea</taxon>
        <taxon>Branchiopoda</taxon>
        <taxon>Diplostraca</taxon>
        <taxon>Cladocera</taxon>
        <taxon>Anomopoda</taxon>
        <taxon>Daphniidae</taxon>
        <taxon>Daphnia</taxon>
    </lineage>
</organism>
<dbReference type="PANTHER" id="PTHR35193">
    <property type="entry name" value="MUCIN 13A, CELL SURFACE-ASSOCIATED-RELATED"/>
    <property type="match status" value="1"/>
</dbReference>
<accession>E9HYG0</accession>
<keyword evidence="2" id="KW-1185">Reference proteome</keyword>
<evidence type="ECO:0008006" key="3">
    <source>
        <dbReference type="Google" id="ProtNLM"/>
    </source>
</evidence>
<dbReference type="STRING" id="6669.E9HYG0"/>
<sequence length="853" mass="97080">MANLLTNGSETFFDYVERHEAQTVLTLFNSKCFGQLVNYSEQEAQSAKQPVNHLKSRNPAAILKAEIAIRSIPSNVKMCRDRSSTAANGTIQPTIDSASNRQRQCSFFIDAPANKLIQMTCSVVNLKSSGAELAIYGGAEINVNPPAVNRIYASRGSSMFLFFKVDNTDWFDCKWTTIPVPQTTEYQLCRDGTSATPNGTIQRSADDPSTDARMCMFAITVPSDHRIQLMCSNVTLSNPDNYLQFRVEIQKFQTISESVIADPPAMNRVYTSTSEIIYLFSQFSNQDSFKCQWTTVMIPPLPTDNKLCREKFTKSASGNIQPLMANGTNVQPNSCSFIIEVPPNQLTEISCPVVNFTSPGSYLHFSEISDLNMALTPLANRVYTSGVDLIYLNSQIDVSKDWFNCTWAAVPAPSTTDDFKLCRHGGTTSSSGTLQPFLDGLTTGEPRECYFFIELPLDEQIEFSCPSINLTSPGMEVNNLCCSSDDRRCNFNAKYNSSHNCSDYLVDNRPHNNHRTVNYLNNETTNYVEHHNRAIYHDFNNTFDHNSLNHNHPTANNLYNSNIDDTANFDHNIHYYFNNTLNNSLIYYHPTTDNLYFNNYFDNNNIYYNDFNNTLNINSLHHPTANNLNKTINFVEHNNSSNNVYNDFNNSFNHYHRTANHLNNEATIYVEHHNFANNIDCAIYHNFNNPTNYNSPNHYYPTANHLNNEATNYVEHNNLATNTLNNYSLNHYYRTANHLNNKTIDYVDHNNRANYIHYNIYNDFNNTQNNSLNHYHCTANNLNNTSINIDDTANYNHATDNYYHRTCDLHGCSTGPNLWTNCLYTITAPPGKKIQLTFTTFILETDFDFVTAS</sequence>
<dbReference type="InterPro" id="IPR035914">
    <property type="entry name" value="Sperma_CUB_dom_sf"/>
</dbReference>
<dbReference type="OrthoDB" id="6341037at2759"/>
<dbReference type="Gene3D" id="2.60.120.290">
    <property type="entry name" value="Spermadhesin, CUB domain"/>
    <property type="match status" value="1"/>
</dbReference>